<reference evidence="2 4" key="2">
    <citation type="journal article" date="2002" name="Genome Biol.">
        <title>Finishing a whole-genome shotgun: release 3 of the Drosophila melanogaster euchromatic genome sequence.</title>
        <authorList>
            <person name="Celniker S.E."/>
            <person name="Wheeler D.A."/>
            <person name="Kronmiller B."/>
            <person name="Carlson J.W."/>
            <person name="Halpern A."/>
            <person name="Patel S."/>
            <person name="Adams M."/>
            <person name="Champe M."/>
            <person name="Dugan S.P."/>
            <person name="Frise E."/>
            <person name="Hodgson A."/>
            <person name="George R.A."/>
            <person name="Hoskins R.A."/>
            <person name="Laverty T."/>
            <person name="Muzny D.M."/>
            <person name="Nelson C.R."/>
            <person name="Pacleb J.M."/>
            <person name="Park S."/>
            <person name="Pfeiffer B.D."/>
            <person name="Richards S."/>
            <person name="Sodergren E.J."/>
            <person name="Svirskas R."/>
            <person name="Tabor P.E."/>
            <person name="Wan K."/>
            <person name="Stapleton M."/>
            <person name="Sutton G.G."/>
            <person name="Venter C."/>
            <person name="Weinstock G."/>
            <person name="Scherer S.E."/>
            <person name="Myers E.W."/>
            <person name="Gibbs R.A."/>
            <person name="Rubin G.M."/>
        </authorList>
    </citation>
    <scope>NUCLEOTIDE SEQUENCE [LARGE SCALE GENOMIC DNA]</scope>
    <source>
        <strain evidence="4">Berkeley</strain>
    </source>
</reference>
<name>A0A0C4DHF7_DROME</name>
<dbReference type="AGR" id="FB:FBgn0265626"/>
<feature type="compositionally biased region" description="Polar residues" evidence="1">
    <location>
        <begin position="168"/>
        <end position="193"/>
    </location>
</feature>
<dbReference type="AlphaFoldDB" id="A0A0C4DHF7"/>
<reference evidence="2 4" key="11">
    <citation type="journal article" date="2015" name="Genome Res.">
        <title>The Release 6 reference sequence of the Drosophila melanogaster genome.</title>
        <authorList>
            <person name="Hoskins R.A."/>
            <person name="Carlson J.W."/>
            <person name="Wan K.H."/>
            <person name="Park S."/>
            <person name="Mendez I."/>
            <person name="Galle S.E."/>
            <person name="Booth B.W."/>
            <person name="Pfeiffer B.D."/>
            <person name="George R.A."/>
            <person name="Svirskas R."/>
            <person name="Krzywinski M."/>
            <person name="Schein J."/>
            <person name="Accardo M.C."/>
            <person name="Damia E."/>
            <person name="Messina G."/>
            <person name="Mendez-Lago M."/>
            <person name="de Pablos B."/>
            <person name="Demakova O.V."/>
            <person name="Andreyeva E.N."/>
            <person name="Boldyreva L.V."/>
            <person name="Marra M."/>
            <person name="Carvalho A.B."/>
            <person name="Dimitri P."/>
            <person name="Villasante A."/>
            <person name="Zhimulev I.F."/>
            <person name="Rubin G.M."/>
            <person name="Karpen G.H."/>
            <person name="Celniker S.E."/>
        </authorList>
    </citation>
    <scope>NUCLEOTIDE SEQUENCE [LARGE SCALE GENOMIC DNA]</scope>
    <source>
        <strain evidence="4">Berkeley</strain>
    </source>
</reference>
<dbReference type="eggNOG" id="ENOG502R6E4">
    <property type="taxonomic scope" value="Eukaryota"/>
</dbReference>
<reference evidence="2 4" key="3">
    <citation type="journal article" date="2002" name="Genome Biol.">
        <title>Annotation of the Drosophila melanogaster euchromatic genome: a systematic review.</title>
        <authorList>
            <person name="Misra S."/>
            <person name="Crosby M.A."/>
            <person name="Mungall C.J."/>
            <person name="Matthews B.B."/>
            <person name="Campbell K.S."/>
            <person name="Hradecky P."/>
            <person name="Huang Y."/>
            <person name="Kaminker J.S."/>
            <person name="Millburn G.H."/>
            <person name="Prochnik S.E."/>
            <person name="Smith C.D."/>
            <person name="Tupy J.L."/>
            <person name="Whitfied E.J."/>
            <person name="Bayraktaroglu L."/>
            <person name="Berman B.P."/>
            <person name="Bettencourt B.R."/>
            <person name="Celniker S.E."/>
            <person name="de Grey A.D."/>
            <person name="Drysdale R.A."/>
            <person name="Harris N.L."/>
            <person name="Richter J."/>
            <person name="Russo S."/>
            <person name="Schroeder A.J."/>
            <person name="Shu S.Q."/>
            <person name="Stapleton M."/>
            <person name="Yamada C."/>
            <person name="Ashburner M."/>
            <person name="Gelbart W.M."/>
            <person name="Rubin G.M."/>
            <person name="Lewis S.E."/>
        </authorList>
    </citation>
    <scope>GENOME REANNOTATION</scope>
    <source>
        <strain evidence="4">Berkeley</strain>
    </source>
</reference>
<dbReference type="Proteomes" id="UP000000803">
    <property type="component" value="Chromosome 2R"/>
</dbReference>
<dbReference type="RefSeq" id="NP_788406.2">
    <property type="nucleotide sequence ID" value="NM_176226.2"/>
</dbReference>
<feature type="compositionally biased region" description="Polar residues" evidence="1">
    <location>
        <begin position="750"/>
        <end position="761"/>
    </location>
</feature>
<reference evidence="2 4" key="1">
    <citation type="journal article" date="2000" name="Science">
        <title>The genome sequence of Drosophila melanogaster.</title>
        <authorList>
            <person name="Adams M.D."/>
            <person name="Celniker S.E."/>
            <person name="Holt R.A."/>
            <person name="Evans C.A."/>
            <person name="Gocayne J.D."/>
            <person name="Amanatides P.G."/>
            <person name="Scherer S.E."/>
            <person name="Li P.W."/>
            <person name="Hoskins R.A."/>
            <person name="Galle R.F."/>
            <person name="George R.A."/>
            <person name="Lewis S.E."/>
            <person name="Richards S."/>
            <person name="Ashburner M."/>
            <person name="Henderson S.N."/>
            <person name="Sutton G.G."/>
            <person name="Wortman J.R."/>
            <person name="Yandell M.D."/>
            <person name="Zhang Q."/>
            <person name="Chen L.X."/>
            <person name="Brandon R.C."/>
            <person name="Rogers Y.H."/>
            <person name="Blazej R.G."/>
            <person name="Champe M."/>
            <person name="Pfeiffer B.D."/>
            <person name="Wan K.H."/>
            <person name="Doyle C."/>
            <person name="Baxter E.G."/>
            <person name="Helt G."/>
            <person name="Nelson C.R."/>
            <person name="Gabor G.L."/>
            <person name="Abril J.F."/>
            <person name="Agbayani A."/>
            <person name="An H.J."/>
            <person name="Andrews-Pfannkoch C."/>
            <person name="Baldwin D."/>
            <person name="Ballew R.M."/>
            <person name="Basu A."/>
            <person name="Baxendale J."/>
            <person name="Bayraktaroglu L."/>
            <person name="Beasley E.M."/>
            <person name="Beeson K.Y."/>
            <person name="Benos P.V."/>
            <person name="Berman B.P."/>
            <person name="Bhandari D."/>
            <person name="Bolshakov S."/>
            <person name="Borkova D."/>
            <person name="Botchan M.R."/>
            <person name="Bouck J."/>
            <person name="Brokstein P."/>
            <person name="Brottier P."/>
            <person name="Burtis K.C."/>
            <person name="Busam D.A."/>
            <person name="Butler H."/>
            <person name="Cadieu E."/>
            <person name="Center A."/>
            <person name="Chandra I."/>
            <person name="Cherry J.M."/>
            <person name="Cawley S."/>
            <person name="Dahlke C."/>
            <person name="Davenport L.B."/>
            <person name="Davies P."/>
            <person name="de Pablos B."/>
            <person name="Delcher A."/>
            <person name="Deng Z."/>
            <person name="Mays A.D."/>
            <person name="Dew I."/>
            <person name="Dietz S.M."/>
            <person name="Dodson K."/>
            <person name="Doup L.E."/>
            <person name="Downes M."/>
            <person name="Dugan-Rocha S."/>
            <person name="Dunkov B.C."/>
            <person name="Dunn P."/>
            <person name="Durbin K.J."/>
            <person name="Evangelista C.C."/>
            <person name="Ferraz C."/>
            <person name="Ferriera S."/>
            <person name="Fleischmann W."/>
            <person name="Fosler C."/>
            <person name="Gabrielian A.E."/>
            <person name="Garg N.S."/>
            <person name="Gelbart W.M."/>
            <person name="Glasser K."/>
            <person name="Glodek A."/>
            <person name="Gong F."/>
            <person name="Gorrell J.H."/>
            <person name="Gu Z."/>
            <person name="Guan P."/>
            <person name="Harris M."/>
            <person name="Harris N.L."/>
            <person name="Harvey D."/>
            <person name="Heiman T.J."/>
            <person name="Hernandez J.R."/>
            <person name="Houck J."/>
            <person name="Hostin D."/>
            <person name="Houston K.A."/>
            <person name="Howland T.J."/>
            <person name="Wei M.H."/>
            <person name="Ibegwam C."/>
            <person name="Jalali M."/>
            <person name="Kalush F."/>
            <person name="Karpen G.H."/>
            <person name="Ke Z."/>
            <person name="Kennison J.A."/>
            <person name="Ketchum K.A."/>
            <person name="Kimmel B.E."/>
            <person name="Kodira C.D."/>
            <person name="Kraft C."/>
            <person name="Kravitz S."/>
            <person name="Kulp D."/>
            <person name="Lai Z."/>
            <person name="Lasko P."/>
            <person name="Lei Y."/>
            <person name="Levitsky A.A."/>
            <person name="Li J."/>
            <person name="Li Z."/>
            <person name="Liang Y."/>
            <person name="Lin X."/>
            <person name="Liu X."/>
            <person name="Mattei B."/>
            <person name="McIntosh T.C."/>
            <person name="McLeod M.P."/>
            <person name="McPherson D."/>
            <person name="Merkulov G."/>
            <person name="Milshina N.V."/>
            <person name="Mobarry C."/>
            <person name="Morris J."/>
            <person name="Moshrefi A."/>
            <person name="Mount S.M."/>
            <person name="Moy M."/>
            <person name="Murphy B."/>
            <person name="Murphy L."/>
            <person name="Muzny D.M."/>
            <person name="Nelson D.L."/>
            <person name="Nelson D.R."/>
            <person name="Nelson K.A."/>
            <person name="Nixon K."/>
            <person name="Nusskern D.R."/>
            <person name="Pacleb J.M."/>
            <person name="Palazzolo M."/>
            <person name="Pittman G.S."/>
            <person name="Pan S."/>
            <person name="Pollard J."/>
            <person name="Puri V."/>
            <person name="Reese M.G."/>
            <person name="Reinert K."/>
            <person name="Remington K."/>
            <person name="Saunders R.D."/>
            <person name="Scheeler F."/>
            <person name="Shen H."/>
            <person name="Shue B.C."/>
            <person name="Siden-Kiamos I."/>
            <person name="Simpson M."/>
            <person name="Skupski M.P."/>
            <person name="Smith T."/>
            <person name="Spier E."/>
            <person name="Spradling A.C."/>
            <person name="Stapleton M."/>
            <person name="Strong R."/>
            <person name="Sun E."/>
            <person name="Svirskas R."/>
            <person name="Tector C."/>
            <person name="Turner R."/>
            <person name="Venter E."/>
            <person name="Wang A.H."/>
            <person name="Wang X."/>
            <person name="Wang Z.Y."/>
            <person name="Wassarman D.A."/>
            <person name="Weinstock G.M."/>
            <person name="Weissenbach J."/>
            <person name="Williams S.M."/>
            <person name="WoodageT"/>
            <person name="Worley K.C."/>
            <person name="Wu D."/>
            <person name="Yang S."/>
            <person name="Yao Q.A."/>
            <person name="Ye J."/>
            <person name="Yeh R.F."/>
            <person name="Zaveri J.S."/>
            <person name="Zhan M."/>
            <person name="Zhang G."/>
            <person name="Zhao Q."/>
            <person name="Zheng L."/>
            <person name="Zheng X.H."/>
            <person name="Zhong F.N."/>
            <person name="Zhong W."/>
            <person name="Zhou X."/>
            <person name="Zhu S."/>
            <person name="Zhu X."/>
            <person name="Smith H.O."/>
            <person name="Gibbs R.A."/>
            <person name="Myers E.W."/>
            <person name="Rubin G.M."/>
            <person name="Venter J.C."/>
        </authorList>
    </citation>
    <scope>NUCLEOTIDE SEQUENCE [LARGE SCALE GENOMIC DNA]</scope>
    <source>
        <strain evidence="4">Berkeley</strain>
    </source>
</reference>
<protein>
    <submittedName>
        <fullName evidence="2">Uncharacterized protein</fullName>
    </submittedName>
</protein>
<evidence type="ECO:0000313" key="3">
    <source>
        <dbReference type="FlyBase" id="FBgn0265626"/>
    </source>
</evidence>
<organism evidence="2 4">
    <name type="scientific">Drosophila melanogaster</name>
    <name type="common">Fruit fly</name>
    <dbReference type="NCBI Taxonomy" id="7227"/>
    <lineage>
        <taxon>Eukaryota</taxon>
        <taxon>Metazoa</taxon>
        <taxon>Ecdysozoa</taxon>
        <taxon>Arthropoda</taxon>
        <taxon>Hexapoda</taxon>
        <taxon>Insecta</taxon>
        <taxon>Pterygota</taxon>
        <taxon>Neoptera</taxon>
        <taxon>Endopterygota</taxon>
        <taxon>Diptera</taxon>
        <taxon>Brachycera</taxon>
        <taxon>Muscomorpha</taxon>
        <taxon>Ephydroidea</taxon>
        <taxon>Drosophilidae</taxon>
        <taxon>Drosophila</taxon>
        <taxon>Sophophora</taxon>
    </lineage>
</organism>
<dbReference type="OrthoDB" id="7861334at2759"/>
<reference evidence="2 4" key="6">
    <citation type="journal article" date="2005" name="PLoS Comput. Biol.">
        <title>Combined evidence annotation of transposable elements in genome sequences.</title>
        <authorList>
            <person name="Quesneville H."/>
            <person name="Bergman C.M."/>
            <person name="Andrieu O."/>
            <person name="Autard D."/>
            <person name="Nouaud D."/>
            <person name="Ashburner M."/>
            <person name="Anxolabehere D."/>
        </authorList>
    </citation>
    <scope>NUCLEOTIDE SEQUENCE [LARGE SCALE GENOMIC DNA]</scope>
    <source>
        <strain evidence="4">Berkeley</strain>
    </source>
</reference>
<proteinExistence type="predicted"/>
<evidence type="ECO:0000256" key="1">
    <source>
        <dbReference type="SAM" id="MobiDB-lite"/>
    </source>
</evidence>
<dbReference type="KEGG" id="dme:Dmel_CG44434"/>
<dbReference type="VEuPathDB" id="VectorBase:FBgn0265626"/>
<dbReference type="FlyBase" id="FBgn0265626">
    <property type="gene designation" value="CG44434"/>
</dbReference>
<dbReference type="OMA" id="SDCGCDP"/>
<accession>A0A0C4DHF7</accession>
<reference evidence="2 4" key="5">
    <citation type="journal article" date="2002" name="Genome Biol.">
        <title>Heterochromatic sequences in a Drosophila whole-genome shotgun assembly.</title>
        <authorList>
            <person name="Hoskins R.A."/>
            <person name="Smith C.D."/>
            <person name="Carlson J.W."/>
            <person name="Carvalho A.B."/>
            <person name="Halpern A."/>
            <person name="Kaminker J.S."/>
            <person name="Kennedy C."/>
            <person name="Mungall C.J."/>
            <person name="Sullivan B.A."/>
            <person name="Sutton G.G."/>
            <person name="Yasuhara J.C."/>
            <person name="Wakimoto B.T."/>
            <person name="Myers E.W."/>
            <person name="Celniker S.E."/>
            <person name="Rubin G.M."/>
            <person name="Karpen G.H."/>
        </authorList>
    </citation>
    <scope>NUCLEOTIDE SEQUENCE [LARGE SCALE GENOMIC DNA]</scope>
    <source>
        <strain evidence="4">Berkeley</strain>
    </source>
</reference>
<feature type="region of interest" description="Disordered" evidence="1">
    <location>
        <begin position="348"/>
        <end position="389"/>
    </location>
</feature>
<feature type="region of interest" description="Disordered" evidence="1">
    <location>
        <begin position="226"/>
        <end position="333"/>
    </location>
</feature>
<feature type="region of interest" description="Disordered" evidence="1">
    <location>
        <begin position="137"/>
        <end position="214"/>
    </location>
</feature>
<reference evidence="2 4" key="10">
    <citation type="journal article" date="2015" name="G3 (Bethesda)">
        <title>Gene Model Annotations for Drosophila melanogaster: The Rule-Benders.</title>
        <authorList>
            <consortium name="FlyBase Consortium"/>
            <person name="Crosby M.A."/>
            <person name="Gramates L.S."/>
            <person name="Dos Santos G."/>
            <person name="Matthews B.B."/>
            <person name="St Pierre S.E."/>
            <person name="Zhou P."/>
            <person name="Schroeder A.J."/>
            <person name="Falls K."/>
            <person name="Emmert D.B."/>
            <person name="Russo S.M."/>
            <person name="Gelbart W.M."/>
            <person name="null"/>
        </authorList>
    </citation>
    <scope>NUCLEOTIDE SEQUENCE [LARGE SCALE GENOMIC DNA]</scope>
    <source>
        <strain evidence="4">Berkeley</strain>
    </source>
</reference>
<reference evidence="2 4" key="4">
    <citation type="journal article" date="2002" name="Genome Biol.">
        <title>The transposable elements of the Drosophila melanogaster euchromatin: a genomics perspective.</title>
        <authorList>
            <person name="Kaminker J.S."/>
            <person name="Bergman C.M."/>
            <person name="Kronmiller B."/>
            <person name="Carlson J."/>
            <person name="Svirskas R."/>
            <person name="Patel S."/>
            <person name="Frise E."/>
            <person name="Wheeler D.A."/>
            <person name="Lewis S.E."/>
            <person name="Rubin G.M."/>
            <person name="Ashburner M."/>
            <person name="Celniker S.E."/>
        </authorList>
    </citation>
    <scope>NUCLEOTIDE SEQUENCE [LARGE SCALE GENOMIC DNA]</scope>
    <source>
        <strain evidence="4">Berkeley</strain>
    </source>
</reference>
<dbReference type="Bgee" id="FBgn0265626">
    <property type="expression patterns" value="Expressed in imaginal disc and 6 other cell types or tissues"/>
</dbReference>
<dbReference type="EMBL" id="AE013599">
    <property type="protein sequence ID" value="AAO41350.2"/>
    <property type="molecule type" value="Genomic_DNA"/>
</dbReference>
<gene>
    <name evidence="2" type="primary">Dmel\CG44434</name>
    <name evidence="2" type="synonym">CG15086</name>
    <name evidence="2 3" type="ORF">CG44434</name>
    <name evidence="2" type="ORF">Dmel_CG44434</name>
</gene>
<feature type="compositionally biased region" description="Basic and acidic residues" evidence="1">
    <location>
        <begin position="449"/>
        <end position="472"/>
    </location>
</feature>
<reference evidence="2 4" key="9">
    <citation type="journal article" date="2015" name="G3 (Bethesda)">
        <title>Gene Model Annotations for Drosophila melanogaster: Impact of High-Throughput Data.</title>
        <authorList>
            <consortium name="FlyBase Consortium"/>
            <person name="Matthews B.B."/>
            <person name="Dos Santos G."/>
            <person name="Crosby M.A."/>
            <person name="Emmert D.B."/>
            <person name="St Pierre S.E."/>
            <person name="Gramates L.S."/>
            <person name="Zhou P."/>
            <person name="Schroeder A.J."/>
            <person name="Falls K."/>
            <person name="Strelets V."/>
            <person name="Russo S.M."/>
            <person name="Gelbart W.M."/>
            <person name="null"/>
        </authorList>
    </citation>
    <scope>NUCLEOTIDE SEQUENCE [LARGE SCALE GENOMIC DNA]</scope>
    <source>
        <strain evidence="4">Berkeley</strain>
    </source>
</reference>
<feature type="region of interest" description="Disordered" evidence="1">
    <location>
        <begin position="875"/>
        <end position="899"/>
    </location>
</feature>
<feature type="region of interest" description="Disordered" evidence="1">
    <location>
        <begin position="608"/>
        <end position="783"/>
    </location>
</feature>
<dbReference type="InParanoid" id="A0A0C4DHF7"/>
<feature type="compositionally biased region" description="Polar residues" evidence="1">
    <location>
        <begin position="137"/>
        <end position="159"/>
    </location>
</feature>
<reference evidence="2 4" key="8">
    <citation type="journal article" date="2007" name="Science">
        <title>Sequence finishing and mapping of Drosophila melanogaster heterochromatin.</title>
        <authorList>
            <person name="Hoskins R.A."/>
            <person name="Carlson J.W."/>
            <person name="Kennedy C."/>
            <person name="Acevedo D."/>
            <person name="Evans-Holm M."/>
            <person name="Frise E."/>
            <person name="Wan K.H."/>
            <person name="Park S."/>
            <person name="Mendez-Lago M."/>
            <person name="Rossi F."/>
            <person name="Villasante A."/>
            <person name="Dimitri P."/>
            <person name="Karpen G.H."/>
            <person name="Celniker S.E."/>
        </authorList>
    </citation>
    <scope>NUCLEOTIDE SEQUENCE [LARGE SCALE GENOMIC DNA]</scope>
    <source>
        <strain evidence="4">Berkeley</strain>
    </source>
</reference>
<evidence type="ECO:0000313" key="2">
    <source>
        <dbReference type="EMBL" id="AAO41350.2"/>
    </source>
</evidence>
<reference evidence="2 4" key="7">
    <citation type="journal article" date="2007" name="Science">
        <title>The Release 5.1 annotation of Drosophila melanogaster heterochromatin.</title>
        <authorList>
            <person name="Smith C.D."/>
            <person name="Shu S."/>
            <person name="Mungall C.J."/>
            <person name="Karpen G.H."/>
        </authorList>
    </citation>
    <scope>NUCLEOTIDE SEQUENCE [LARGE SCALE GENOMIC DNA]</scope>
    <source>
        <strain evidence="4">Berkeley</strain>
    </source>
</reference>
<feature type="compositionally biased region" description="Basic and acidic residues" evidence="1">
    <location>
        <begin position="695"/>
        <end position="705"/>
    </location>
</feature>
<dbReference type="GeneID" id="19836171"/>
<dbReference type="PaxDb" id="7227-FBpp0288803"/>
<evidence type="ECO:0000313" key="4">
    <source>
        <dbReference type="Proteomes" id="UP000000803"/>
    </source>
</evidence>
<dbReference type="GlyGen" id="A0A0C4DHF7">
    <property type="glycosylation" value="1 site"/>
</dbReference>
<dbReference type="BioGRID-ORCS" id="19836171">
    <property type="hits" value="0 hits in 1 CRISPR screen"/>
</dbReference>
<keyword evidence="4" id="KW-1185">Reference proteome</keyword>
<feature type="compositionally biased region" description="Polar residues" evidence="1">
    <location>
        <begin position="706"/>
        <end position="715"/>
    </location>
</feature>
<sequence>MANPCVMPGQLSGKSFLAIENATNGLSSSTDNPEISMDLGQRTKLKKSASFTGLGSHFVGLTLNPERRRRVSGGDCEYYQQPNLLRNPLVVRSGNIPDDEECHPNCPYRGNYQAQNNCEQPSNQYYDHRYQHEQPAQNQSCYCDNRTPQQSHGQRTQSQPKDRHGNEQPAQNQSCYCDNRTPQQSHGQRTQSQPKDRHGNECGCDQPSGRRAYRTPSSHYMEYREFQHSPKHNPAIEKHRKYSECPPESQRKNRELQKKTSECSCGSPERKRVQKTKRLQKQPSECSCESEEKQHVQSKRLKTSSSDCSCGDERSSRRPQVHRKSTPDKSYYLRKPIPAAQTCSVRCHARSHIQGPPPPPAPKRKCPAATPPPVCRKPTPKTKPTNTPKGKTRQCGACNRCSDVESDANDYVEHHRSRTEVLRNPLIQSRSEYDDNGVPPYESYSEECPVQRRERSPSCKRTNPENRSRKEPPICSNETLMEKPVKSYRFSCPENGKCASCRKLCPKCHKALAQKKKTSSAKKCAASVAQKCCPMCGLLPMMPNISIPDVGSGNRIIYKTLGRCRPRKLPKTRYELTICCKKRCQGGRNSHYMTGTVATSLKKRAKAAMTGVNPVAPPRMSSHRQGVRQSPFPPLNMPSHPVSQPTGHVRSASRAGHSYLDQDRSSPSTSAQPRERPAAPPPFKMRSPSANVVQKSEKREGEKYQHPSQQRTRTMQPVIEIHSTPKEQATAYRSQPEPGPSNRSQREPTNRSQTEPPASSRSRPETPDLPTSLIAPASMDAEITEPVRRGASYLGTELNPFYRGSFLRVRHSRDSPQSRLSPIHQRGEISEVPRPPTVPGMGLPVKYTRLSQLQAWVFGDPFVKGKTNTGTWSWRQIFGRKKKSPTTKDKPAKTMDAST</sequence>
<feature type="region of interest" description="Disordered" evidence="1">
    <location>
        <begin position="423"/>
        <end position="474"/>
    </location>
</feature>
<feature type="compositionally biased region" description="Basic and acidic residues" evidence="1">
    <location>
        <begin position="249"/>
        <end position="261"/>
    </location>
</feature>